<name>A0A6G0TCQ4_APHGL</name>
<dbReference type="Proteomes" id="UP000475862">
    <property type="component" value="Unassembled WGS sequence"/>
</dbReference>
<protein>
    <submittedName>
        <fullName evidence="1">Uncharacterized protein</fullName>
    </submittedName>
</protein>
<dbReference type="EMBL" id="VYZN01000042">
    <property type="protein sequence ID" value="KAE9530730.1"/>
    <property type="molecule type" value="Genomic_DNA"/>
</dbReference>
<keyword evidence="2" id="KW-1185">Reference proteome</keyword>
<evidence type="ECO:0000313" key="1">
    <source>
        <dbReference type="EMBL" id="KAE9530730.1"/>
    </source>
</evidence>
<evidence type="ECO:0000313" key="2">
    <source>
        <dbReference type="Proteomes" id="UP000475862"/>
    </source>
</evidence>
<accession>A0A6G0TCQ4</accession>
<organism evidence="1 2">
    <name type="scientific">Aphis glycines</name>
    <name type="common">Soybean aphid</name>
    <dbReference type="NCBI Taxonomy" id="307491"/>
    <lineage>
        <taxon>Eukaryota</taxon>
        <taxon>Metazoa</taxon>
        <taxon>Ecdysozoa</taxon>
        <taxon>Arthropoda</taxon>
        <taxon>Hexapoda</taxon>
        <taxon>Insecta</taxon>
        <taxon>Pterygota</taxon>
        <taxon>Neoptera</taxon>
        <taxon>Paraneoptera</taxon>
        <taxon>Hemiptera</taxon>
        <taxon>Sternorrhyncha</taxon>
        <taxon>Aphidomorpha</taxon>
        <taxon>Aphidoidea</taxon>
        <taxon>Aphididae</taxon>
        <taxon>Aphidini</taxon>
        <taxon>Aphis</taxon>
        <taxon>Aphis</taxon>
    </lineage>
</organism>
<comment type="caution">
    <text evidence="1">The sequence shown here is derived from an EMBL/GenBank/DDBJ whole genome shotgun (WGS) entry which is preliminary data.</text>
</comment>
<proteinExistence type="predicted"/>
<dbReference type="AlphaFoldDB" id="A0A6G0TCQ4"/>
<sequence>MKEKLIPYKLYTLPNSIFKDRNTLNNTKQQHLKLKTYYVVIQKIRLGHIRSLGISPWIVKYFVIKRDTPIHHTHCQHPISLRSYRCVYIFWNYKRYALNSIETRDTIIHFNETKRVRNDDVKIQLTRNLRLHIWKNLIVVQCFPINASPSTESVQIIYLILTYWIFVDMQYSEIINYIKFYQTKIVCAEIFSRYFKEKTDSFNKAKQYFFFSKSKMMT</sequence>
<reference evidence="1 2" key="1">
    <citation type="submission" date="2019-08" db="EMBL/GenBank/DDBJ databases">
        <title>The genome of the soybean aphid Biotype 1, its phylome, world population structure and adaptation to the North American continent.</title>
        <authorList>
            <person name="Giordano R."/>
            <person name="Donthu R.K."/>
            <person name="Hernandez A.G."/>
            <person name="Wright C.L."/>
            <person name="Zimin A.V."/>
        </authorList>
    </citation>
    <scope>NUCLEOTIDE SEQUENCE [LARGE SCALE GENOMIC DNA]</scope>
    <source>
        <tissue evidence="1">Whole aphids</tissue>
    </source>
</reference>
<gene>
    <name evidence="1" type="ORF">AGLY_011192</name>
</gene>